<keyword evidence="2" id="KW-1185">Reference proteome</keyword>
<dbReference type="EMBL" id="JBEPBX010000022">
    <property type="protein sequence ID" value="MER6616230.1"/>
    <property type="molecule type" value="Genomic_DNA"/>
</dbReference>
<name>A0ABV1UZM8_9ACTN</name>
<comment type="caution">
    <text evidence="1">The sequence shown here is derived from an EMBL/GenBank/DDBJ whole genome shotgun (WGS) entry which is preliminary data.</text>
</comment>
<protein>
    <submittedName>
        <fullName evidence="1">Uncharacterized protein</fullName>
    </submittedName>
</protein>
<sequence>MSGDATGPPAWWDSRGEFRRVDRVTGPTGFLSRPDGYVGLRQAPPTAPDRAAHLGGVLRI</sequence>
<gene>
    <name evidence="1" type="ORF">ABT276_23240</name>
</gene>
<evidence type="ECO:0000313" key="1">
    <source>
        <dbReference type="EMBL" id="MER6616230.1"/>
    </source>
</evidence>
<reference evidence="1 2" key="1">
    <citation type="submission" date="2024-06" db="EMBL/GenBank/DDBJ databases">
        <title>The Natural Products Discovery Center: Release of the First 8490 Sequenced Strains for Exploring Actinobacteria Biosynthetic Diversity.</title>
        <authorList>
            <person name="Kalkreuter E."/>
            <person name="Kautsar S.A."/>
            <person name="Yang D."/>
            <person name="Bader C.D."/>
            <person name="Teijaro C.N."/>
            <person name="Fluegel L."/>
            <person name="Davis C.M."/>
            <person name="Simpson J.R."/>
            <person name="Lauterbach L."/>
            <person name="Steele A.D."/>
            <person name="Gui C."/>
            <person name="Meng S."/>
            <person name="Li G."/>
            <person name="Viehrig K."/>
            <person name="Ye F."/>
            <person name="Su P."/>
            <person name="Kiefer A.F."/>
            <person name="Nichols A."/>
            <person name="Cepeda A.J."/>
            <person name="Yan W."/>
            <person name="Fan B."/>
            <person name="Jiang Y."/>
            <person name="Adhikari A."/>
            <person name="Zheng C.-J."/>
            <person name="Schuster L."/>
            <person name="Cowan T.M."/>
            <person name="Smanski M.J."/>
            <person name="Chevrette M.G."/>
            <person name="De Carvalho L.P.S."/>
            <person name="Shen B."/>
        </authorList>
    </citation>
    <scope>NUCLEOTIDE SEQUENCE [LARGE SCALE GENOMIC DNA]</scope>
    <source>
        <strain evidence="1 2">NPDC000837</strain>
    </source>
</reference>
<organism evidence="1 2">
    <name type="scientific">Streptomyces xantholiticus</name>
    <dbReference type="NCBI Taxonomy" id="68285"/>
    <lineage>
        <taxon>Bacteria</taxon>
        <taxon>Bacillati</taxon>
        <taxon>Actinomycetota</taxon>
        <taxon>Actinomycetes</taxon>
        <taxon>Kitasatosporales</taxon>
        <taxon>Streptomycetaceae</taxon>
        <taxon>Streptomyces</taxon>
    </lineage>
</organism>
<proteinExistence type="predicted"/>
<accession>A0ABV1UZM8</accession>
<dbReference type="Proteomes" id="UP001445472">
    <property type="component" value="Unassembled WGS sequence"/>
</dbReference>
<dbReference type="RefSeq" id="WP_351977606.1">
    <property type="nucleotide sequence ID" value="NZ_JBEPBX010000022.1"/>
</dbReference>
<evidence type="ECO:0000313" key="2">
    <source>
        <dbReference type="Proteomes" id="UP001445472"/>
    </source>
</evidence>